<feature type="domain" description="GDP-fucose pyrophosphorylase" evidence="4">
    <location>
        <begin position="445"/>
        <end position="602"/>
    </location>
</feature>
<feature type="compositionally biased region" description="Basic and acidic residues" evidence="3">
    <location>
        <begin position="398"/>
        <end position="408"/>
    </location>
</feature>
<dbReference type="PANTHER" id="PTHR15045">
    <property type="entry name" value="FUCOSE-1-PHOSPHATE GUANYLYLTRANSFERASE"/>
    <property type="match status" value="1"/>
</dbReference>
<dbReference type="GeneID" id="106817377"/>
<dbReference type="Proteomes" id="UP000695022">
    <property type="component" value="Unplaced"/>
</dbReference>
<organism evidence="5 6">
    <name type="scientific">Priapulus caudatus</name>
    <name type="common">Priapulid worm</name>
    <dbReference type="NCBI Taxonomy" id="37621"/>
    <lineage>
        <taxon>Eukaryota</taxon>
        <taxon>Metazoa</taxon>
        <taxon>Ecdysozoa</taxon>
        <taxon>Scalidophora</taxon>
        <taxon>Priapulida</taxon>
        <taxon>Priapulimorpha</taxon>
        <taxon>Priapulimorphida</taxon>
        <taxon>Priapulidae</taxon>
        <taxon>Priapulus</taxon>
    </lineage>
</organism>
<evidence type="ECO:0000256" key="2">
    <source>
        <dbReference type="ARBA" id="ARBA00022741"/>
    </source>
</evidence>
<keyword evidence="5" id="KW-1185">Reference proteome</keyword>
<dbReference type="Pfam" id="PF07959">
    <property type="entry name" value="Fucose_pyrophosphorylase"/>
    <property type="match status" value="2"/>
</dbReference>
<dbReference type="PANTHER" id="PTHR15045:SF1">
    <property type="entry name" value="FUCOSE-1-PHOSPHATE GUANYLYLTRANSFERASE"/>
    <property type="match status" value="1"/>
</dbReference>
<evidence type="ECO:0000256" key="3">
    <source>
        <dbReference type="SAM" id="MobiDB-lite"/>
    </source>
</evidence>
<keyword evidence="1" id="KW-0808">Transferase</keyword>
<dbReference type="RefSeq" id="XP_014677526.1">
    <property type="nucleotide sequence ID" value="XM_014822040.1"/>
</dbReference>
<evidence type="ECO:0000313" key="6">
    <source>
        <dbReference type="RefSeq" id="XP_014677526.1"/>
    </source>
</evidence>
<accession>A0ABM1EZA5</accession>
<feature type="region of interest" description="Disordered" evidence="3">
    <location>
        <begin position="397"/>
        <end position="438"/>
    </location>
</feature>
<feature type="domain" description="GDP-fucose pyrophosphorylase" evidence="4">
    <location>
        <begin position="103"/>
        <end position="382"/>
    </location>
</feature>
<evidence type="ECO:0000313" key="5">
    <source>
        <dbReference type="Proteomes" id="UP000695022"/>
    </source>
</evidence>
<feature type="compositionally biased region" description="Gly residues" evidence="3">
    <location>
        <begin position="412"/>
        <end position="436"/>
    </location>
</feature>
<protein>
    <submittedName>
        <fullName evidence="6">Fucose-1-phosphate guanylyltransferase-like</fullName>
    </submittedName>
</protein>
<name>A0ABM1EZA5_PRICU</name>
<keyword evidence="2" id="KW-0547">Nucleotide-binding</keyword>
<reference evidence="6" key="1">
    <citation type="submission" date="2025-08" db="UniProtKB">
        <authorList>
            <consortium name="RefSeq"/>
        </authorList>
    </citation>
    <scope>IDENTIFICATION</scope>
</reference>
<evidence type="ECO:0000259" key="4">
    <source>
        <dbReference type="Pfam" id="PF07959"/>
    </source>
</evidence>
<gene>
    <name evidence="6" type="primary">LOC106817377</name>
</gene>
<dbReference type="InterPro" id="IPR012887">
    <property type="entry name" value="GDP_fucose_pyrophosphorylase"/>
</dbReference>
<proteinExistence type="predicted"/>
<evidence type="ECO:0000256" key="1">
    <source>
        <dbReference type="ARBA" id="ARBA00022679"/>
    </source>
</evidence>
<sequence length="669" mass="71821">MSAPMMECNSTMLQLLSDYDKLRGQTEMPCREDSSRFWDLVVITTADEDQKLAYEKQIKAKRKRKELPPIAIHVFADPPGPKIGNGGSTFHALLLLRDIEGSSVENKHILLIHAGGQSKRLPSATVVGKIFTALPFGSPMYQMLDMKLAMYAPFIRRMKPGVFLTCADDIEVYELGRDDDWTFSNPGFTALAHPSPLSTGTGHGVFILPQGGATSHDAATRPGGATFTSECLAVLQKPTEAMMRERGAVRHHEGAPPYVYTDSAFYFDAGVAARLLRFREREGAAVAACEIDAYGDFLAALGARATPAHVRDARNVTTDSGAALVVTRERLFCALAGVPLHVVALNRSTFYHLGTMREYLGHLCDGGDLAGRLGFGRFVFSLQLRCGDDASVPAMSGDKMEGRRRVAASDRGTGGYQGGVGDEQGGAGDEQGGAGVGQAVAGARHSRVSVKPRAAVQGCIMHSILADGSTVHRRSVVEYCRFERPVVVGDRCIVSNCSFVTSEAAVAPSTLRVPTGAFLHTVPVQRGGQLFYATVTLRTDDDVKRSVAVATDGGALSYLGAPLSDFLRPAADSDGAATWGQIFEAGATEFSLWTAKLFPLSSTMAASFVSALSLLRSVEAGERVCRSDGADDVYVSLADVTRMKDLEDLLRYRTELHESIFAGHSPVSH</sequence>